<evidence type="ECO:0000256" key="1">
    <source>
        <dbReference type="ARBA" id="ARBA00004141"/>
    </source>
</evidence>
<keyword evidence="3 5" id="KW-1133">Transmembrane helix</keyword>
<name>A0A3M0A367_9GAMM</name>
<evidence type="ECO:0000256" key="3">
    <source>
        <dbReference type="ARBA" id="ARBA00022989"/>
    </source>
</evidence>
<evidence type="ECO:0000256" key="2">
    <source>
        <dbReference type="ARBA" id="ARBA00022692"/>
    </source>
</evidence>
<evidence type="ECO:0000259" key="6">
    <source>
        <dbReference type="Pfam" id="PF04893"/>
    </source>
</evidence>
<evidence type="ECO:0000313" key="7">
    <source>
        <dbReference type="EMBL" id="RMA79423.1"/>
    </source>
</evidence>
<evidence type="ECO:0000313" key="8">
    <source>
        <dbReference type="Proteomes" id="UP000267187"/>
    </source>
</evidence>
<evidence type="ECO:0000256" key="4">
    <source>
        <dbReference type="ARBA" id="ARBA00023136"/>
    </source>
</evidence>
<feature type="transmembrane region" description="Helical" evidence="5">
    <location>
        <begin position="29"/>
        <end position="49"/>
    </location>
</feature>
<organism evidence="7 8">
    <name type="scientific">Umboniibacter marinipuniceus</name>
    <dbReference type="NCBI Taxonomy" id="569599"/>
    <lineage>
        <taxon>Bacteria</taxon>
        <taxon>Pseudomonadati</taxon>
        <taxon>Pseudomonadota</taxon>
        <taxon>Gammaproteobacteria</taxon>
        <taxon>Cellvibrionales</taxon>
        <taxon>Cellvibrionaceae</taxon>
        <taxon>Umboniibacter</taxon>
    </lineage>
</organism>
<comment type="subcellular location">
    <subcellularLocation>
        <location evidence="1">Membrane</location>
        <topology evidence="1">Multi-pass membrane protein</topology>
    </subcellularLocation>
</comment>
<dbReference type="Proteomes" id="UP000267187">
    <property type="component" value="Unassembled WGS sequence"/>
</dbReference>
<keyword evidence="8" id="KW-1185">Reference proteome</keyword>
<dbReference type="Pfam" id="PF04893">
    <property type="entry name" value="Yip1"/>
    <property type="match status" value="1"/>
</dbReference>
<gene>
    <name evidence="7" type="ORF">DFR27_1864</name>
</gene>
<feature type="transmembrane region" description="Helical" evidence="5">
    <location>
        <begin position="109"/>
        <end position="125"/>
    </location>
</feature>
<dbReference type="RefSeq" id="WP_121877179.1">
    <property type="nucleotide sequence ID" value="NZ_REFJ01000004.1"/>
</dbReference>
<protein>
    <submittedName>
        <fullName evidence="7">Uncharacterized protein DUF1282</fullName>
    </submittedName>
</protein>
<dbReference type="GO" id="GO:0016020">
    <property type="term" value="C:membrane"/>
    <property type="evidence" value="ECO:0007669"/>
    <property type="project" value="UniProtKB-SubCell"/>
</dbReference>
<feature type="domain" description="Yip1" evidence="6">
    <location>
        <begin position="9"/>
        <end position="183"/>
    </location>
</feature>
<accession>A0A3M0A367</accession>
<dbReference type="InterPro" id="IPR006977">
    <property type="entry name" value="Yip1_dom"/>
</dbReference>
<feature type="transmembrane region" description="Helical" evidence="5">
    <location>
        <begin position="131"/>
        <end position="151"/>
    </location>
</feature>
<proteinExistence type="predicted"/>
<dbReference type="OrthoDB" id="9808452at2"/>
<reference evidence="7 8" key="1">
    <citation type="submission" date="2018-10" db="EMBL/GenBank/DDBJ databases">
        <title>Genomic Encyclopedia of Type Strains, Phase IV (KMG-IV): sequencing the most valuable type-strain genomes for metagenomic binning, comparative biology and taxonomic classification.</title>
        <authorList>
            <person name="Goeker M."/>
        </authorList>
    </citation>
    <scope>NUCLEOTIDE SEQUENCE [LARGE SCALE GENOMIC DNA]</scope>
    <source>
        <strain evidence="7 8">DSM 25080</strain>
    </source>
</reference>
<dbReference type="AlphaFoldDB" id="A0A3M0A367"/>
<dbReference type="EMBL" id="REFJ01000004">
    <property type="protein sequence ID" value="RMA79423.1"/>
    <property type="molecule type" value="Genomic_DNA"/>
</dbReference>
<feature type="transmembrane region" description="Helical" evidence="5">
    <location>
        <begin position="69"/>
        <end position="88"/>
    </location>
</feature>
<evidence type="ECO:0000256" key="5">
    <source>
        <dbReference type="SAM" id="Phobius"/>
    </source>
</evidence>
<keyword evidence="2 5" id="KW-0812">Transmembrane</keyword>
<feature type="transmembrane region" description="Helical" evidence="5">
    <location>
        <begin position="172"/>
        <end position="194"/>
    </location>
</feature>
<sequence>MKLLNHTVGILTHPDQEWAQIRSEKENKLSVFLTHVPILALIPVLATFYGVTEIGWAFNGNHMYLTQESAASLAAVSYVANLGVVYMLGEFINWMTETFAEKEMETGRGMTMAVFLMTPVFLSGLVFVYPHLWLCATVAIAGIAWAVYLCYEGMPILMKIPKERAFMFSSSVMTVGLVLLVIMKVASVIVWSIGIGPEYTSMPS</sequence>
<comment type="caution">
    <text evidence="7">The sequence shown here is derived from an EMBL/GenBank/DDBJ whole genome shotgun (WGS) entry which is preliminary data.</text>
</comment>
<keyword evidence="4 5" id="KW-0472">Membrane</keyword>